<sequence>MHPHLANIDRFLCDRLLRTDQCNDRVLQPLYPVVSLSLPFIILNLWFLSRTFCSRPITQAVSIRSLTQAIPACERG</sequence>
<proteinExistence type="predicted"/>
<gene>
    <name evidence="2" type="ORF">KOR42_13200</name>
</gene>
<organism evidence="2 3">
    <name type="scientific">Thalassoglobus neptunius</name>
    <dbReference type="NCBI Taxonomy" id="1938619"/>
    <lineage>
        <taxon>Bacteria</taxon>
        <taxon>Pseudomonadati</taxon>
        <taxon>Planctomycetota</taxon>
        <taxon>Planctomycetia</taxon>
        <taxon>Planctomycetales</taxon>
        <taxon>Planctomycetaceae</taxon>
        <taxon>Thalassoglobus</taxon>
    </lineage>
</organism>
<dbReference type="AlphaFoldDB" id="A0A5C5X7L8"/>
<evidence type="ECO:0000313" key="3">
    <source>
        <dbReference type="Proteomes" id="UP000317243"/>
    </source>
</evidence>
<feature type="transmembrane region" description="Helical" evidence="1">
    <location>
        <begin position="30"/>
        <end position="48"/>
    </location>
</feature>
<keyword evidence="1" id="KW-0472">Membrane</keyword>
<dbReference type="Proteomes" id="UP000317243">
    <property type="component" value="Unassembled WGS sequence"/>
</dbReference>
<protein>
    <submittedName>
        <fullName evidence="2">Uncharacterized protein</fullName>
    </submittedName>
</protein>
<keyword evidence="3" id="KW-1185">Reference proteome</keyword>
<evidence type="ECO:0000256" key="1">
    <source>
        <dbReference type="SAM" id="Phobius"/>
    </source>
</evidence>
<evidence type="ECO:0000313" key="2">
    <source>
        <dbReference type="EMBL" id="TWT57952.1"/>
    </source>
</evidence>
<comment type="caution">
    <text evidence="2">The sequence shown here is derived from an EMBL/GenBank/DDBJ whole genome shotgun (WGS) entry which is preliminary data.</text>
</comment>
<keyword evidence="1" id="KW-1133">Transmembrane helix</keyword>
<dbReference type="EMBL" id="SIHI01000001">
    <property type="protein sequence ID" value="TWT57952.1"/>
    <property type="molecule type" value="Genomic_DNA"/>
</dbReference>
<accession>A0A5C5X7L8</accession>
<reference evidence="2 3" key="1">
    <citation type="submission" date="2019-02" db="EMBL/GenBank/DDBJ databases">
        <title>Deep-cultivation of Planctomycetes and their phenomic and genomic characterization uncovers novel biology.</title>
        <authorList>
            <person name="Wiegand S."/>
            <person name="Jogler M."/>
            <person name="Boedeker C."/>
            <person name="Pinto D."/>
            <person name="Vollmers J."/>
            <person name="Rivas-Marin E."/>
            <person name="Kohn T."/>
            <person name="Peeters S.H."/>
            <person name="Heuer A."/>
            <person name="Rast P."/>
            <person name="Oberbeckmann S."/>
            <person name="Bunk B."/>
            <person name="Jeske O."/>
            <person name="Meyerdierks A."/>
            <person name="Storesund J.E."/>
            <person name="Kallscheuer N."/>
            <person name="Luecker S."/>
            <person name="Lage O.M."/>
            <person name="Pohl T."/>
            <person name="Merkel B.J."/>
            <person name="Hornburger P."/>
            <person name="Mueller R.-W."/>
            <person name="Bruemmer F."/>
            <person name="Labrenz M."/>
            <person name="Spormann A.M."/>
            <person name="Op Den Camp H."/>
            <person name="Overmann J."/>
            <person name="Amann R."/>
            <person name="Jetten M.S.M."/>
            <person name="Mascher T."/>
            <person name="Medema M.H."/>
            <person name="Devos D.P."/>
            <person name="Kaster A.-K."/>
            <person name="Ovreas L."/>
            <person name="Rohde M."/>
            <person name="Galperin M.Y."/>
            <person name="Jogler C."/>
        </authorList>
    </citation>
    <scope>NUCLEOTIDE SEQUENCE [LARGE SCALE GENOMIC DNA]</scope>
    <source>
        <strain evidence="2 3">KOR42</strain>
    </source>
</reference>
<keyword evidence="1" id="KW-0812">Transmembrane</keyword>
<name>A0A5C5X7L8_9PLAN</name>